<sequence length="57" mass="7004">MRKSPWLILHYFLWLSKGKGYLKDQLVRRFEINVIHLPYNQTVIDYVRQRKNEGSRV</sequence>
<protein>
    <submittedName>
        <fullName evidence="1">Uncharacterized protein</fullName>
    </submittedName>
</protein>
<name>A0A383EPT0_9ZZZZ</name>
<evidence type="ECO:0000313" key="1">
    <source>
        <dbReference type="EMBL" id="SVE58781.1"/>
    </source>
</evidence>
<accession>A0A383EPT0</accession>
<feature type="non-terminal residue" evidence="1">
    <location>
        <position position="57"/>
    </location>
</feature>
<reference evidence="1" key="1">
    <citation type="submission" date="2018-05" db="EMBL/GenBank/DDBJ databases">
        <authorList>
            <person name="Lanie J.A."/>
            <person name="Ng W.-L."/>
            <person name="Kazmierczak K.M."/>
            <person name="Andrzejewski T.M."/>
            <person name="Davidsen T.M."/>
            <person name="Wayne K.J."/>
            <person name="Tettelin H."/>
            <person name="Glass J.I."/>
            <person name="Rusch D."/>
            <person name="Podicherti R."/>
            <person name="Tsui H.-C.T."/>
            <person name="Winkler M.E."/>
        </authorList>
    </citation>
    <scope>NUCLEOTIDE SEQUENCE</scope>
</reference>
<dbReference type="AlphaFoldDB" id="A0A383EPT0"/>
<dbReference type="EMBL" id="UINC01227762">
    <property type="protein sequence ID" value="SVE58781.1"/>
    <property type="molecule type" value="Genomic_DNA"/>
</dbReference>
<gene>
    <name evidence="1" type="ORF">METZ01_LOCUS511635</name>
</gene>
<proteinExistence type="predicted"/>
<organism evidence="1">
    <name type="scientific">marine metagenome</name>
    <dbReference type="NCBI Taxonomy" id="408172"/>
    <lineage>
        <taxon>unclassified sequences</taxon>
        <taxon>metagenomes</taxon>
        <taxon>ecological metagenomes</taxon>
    </lineage>
</organism>